<dbReference type="AlphaFoldDB" id="A0A2J8A7Q7"/>
<dbReference type="PROSITE" id="PS50966">
    <property type="entry name" value="ZF_SWIM"/>
    <property type="match status" value="1"/>
</dbReference>
<proteinExistence type="predicted"/>
<keyword evidence="4" id="KW-1185">Reference proteome</keyword>
<protein>
    <submittedName>
        <fullName evidence="3">Zinc finger SWIM domain-containing protein 7</fullName>
    </submittedName>
</protein>
<dbReference type="OrthoDB" id="337581at2759"/>
<evidence type="ECO:0000259" key="2">
    <source>
        <dbReference type="PROSITE" id="PS50966"/>
    </source>
</evidence>
<dbReference type="GO" id="GO:0097196">
    <property type="term" value="C:Shu complex"/>
    <property type="evidence" value="ECO:0007669"/>
    <property type="project" value="TreeGrafter"/>
</dbReference>
<dbReference type="GO" id="GO:0008270">
    <property type="term" value="F:zinc ion binding"/>
    <property type="evidence" value="ECO:0007669"/>
    <property type="project" value="UniProtKB-KW"/>
</dbReference>
<comment type="caution">
    <text evidence="3">The sequence shown here is derived from an EMBL/GenBank/DDBJ whole genome shotgun (WGS) entry which is preliminary data.</text>
</comment>
<dbReference type="InterPro" id="IPR007527">
    <property type="entry name" value="Znf_SWIM"/>
</dbReference>
<organism evidence="3 4">
    <name type="scientific">Tetrabaena socialis</name>
    <dbReference type="NCBI Taxonomy" id="47790"/>
    <lineage>
        <taxon>Eukaryota</taxon>
        <taxon>Viridiplantae</taxon>
        <taxon>Chlorophyta</taxon>
        <taxon>core chlorophytes</taxon>
        <taxon>Chlorophyceae</taxon>
        <taxon>CS clade</taxon>
        <taxon>Chlamydomonadales</taxon>
        <taxon>Tetrabaenaceae</taxon>
        <taxon>Tetrabaena</taxon>
    </lineage>
</organism>
<sequence length="147" mass="15849">MNSSPGGCVVRAGDACFAELQELVALNPNNANIEIPDETLAGLYLIFGKNFAKAVEVVDGGGIVCYIGEQTGRRLFKVPGSHAPDFYIVFPAHYCSCQSFTFDVVSRSDAAFCKHQLAARLATVMKRSTEVTIPDITIALMLLEQCA</sequence>
<name>A0A2J8A7Q7_9CHLO</name>
<dbReference type="GO" id="GO:0000724">
    <property type="term" value="P:double-strand break repair via homologous recombination"/>
    <property type="evidence" value="ECO:0007669"/>
    <property type="project" value="TreeGrafter"/>
</dbReference>
<evidence type="ECO:0000313" key="4">
    <source>
        <dbReference type="Proteomes" id="UP000236333"/>
    </source>
</evidence>
<evidence type="ECO:0000313" key="3">
    <source>
        <dbReference type="EMBL" id="PNH08548.1"/>
    </source>
</evidence>
<dbReference type="EMBL" id="PGGS01000125">
    <property type="protein sequence ID" value="PNH08548.1"/>
    <property type="molecule type" value="Genomic_DNA"/>
</dbReference>
<reference evidence="3 4" key="1">
    <citation type="journal article" date="2017" name="Mol. Biol. Evol.">
        <title>The 4-celled Tetrabaena socialis nuclear genome reveals the essential components for genetic control of cell number at the origin of multicellularity in the volvocine lineage.</title>
        <authorList>
            <person name="Featherston J."/>
            <person name="Arakaki Y."/>
            <person name="Hanschen E.R."/>
            <person name="Ferris P.J."/>
            <person name="Michod R.E."/>
            <person name="Olson B.J.S.C."/>
            <person name="Nozaki H."/>
            <person name="Durand P.M."/>
        </authorList>
    </citation>
    <scope>NUCLEOTIDE SEQUENCE [LARGE SCALE GENOMIC DNA]</scope>
    <source>
        <strain evidence="3 4">NIES-571</strain>
    </source>
</reference>
<accession>A0A2J8A7Q7</accession>
<keyword evidence="1" id="KW-0479">Metal-binding</keyword>
<feature type="domain" description="SWIM-type" evidence="2">
    <location>
        <begin position="87"/>
        <end position="124"/>
    </location>
</feature>
<keyword evidence="1" id="KW-0863">Zinc-finger</keyword>
<gene>
    <name evidence="3" type="ORF">TSOC_004899</name>
</gene>
<dbReference type="PANTHER" id="PTHR28498:SF1">
    <property type="entry name" value="ZINC FINGER SWIM DOMAIN-CONTAINING PROTEIN 7"/>
    <property type="match status" value="1"/>
</dbReference>
<dbReference type="Proteomes" id="UP000236333">
    <property type="component" value="Unassembled WGS sequence"/>
</dbReference>
<evidence type="ECO:0000256" key="1">
    <source>
        <dbReference type="PROSITE-ProRule" id="PRU00325"/>
    </source>
</evidence>
<keyword evidence="1" id="KW-0862">Zinc</keyword>
<dbReference type="PANTHER" id="PTHR28498">
    <property type="entry name" value="ZINC FINGER SWIM DOMAIN-CONTAINING PROTEIN 7"/>
    <property type="match status" value="1"/>
</dbReference>